<gene>
    <name evidence="8" type="ORF">Sjap_000280</name>
</gene>
<feature type="transmembrane region" description="Helical" evidence="6">
    <location>
        <begin position="548"/>
        <end position="569"/>
    </location>
</feature>
<dbReference type="GO" id="GO:0004672">
    <property type="term" value="F:protein kinase activity"/>
    <property type="evidence" value="ECO:0007669"/>
    <property type="project" value="InterPro"/>
</dbReference>
<feature type="transmembrane region" description="Helical" evidence="6">
    <location>
        <begin position="394"/>
        <end position="417"/>
    </location>
</feature>
<proteinExistence type="inferred from homology"/>
<dbReference type="GO" id="GO:0005524">
    <property type="term" value="F:ATP binding"/>
    <property type="evidence" value="ECO:0007669"/>
    <property type="project" value="InterPro"/>
</dbReference>
<reference evidence="8 9" key="1">
    <citation type="submission" date="2024-01" db="EMBL/GenBank/DDBJ databases">
        <title>Genome assemblies of Stephania.</title>
        <authorList>
            <person name="Yang L."/>
        </authorList>
    </citation>
    <scope>NUCLEOTIDE SEQUENCE [LARGE SCALE GENOMIC DNA]</scope>
    <source>
        <strain evidence="8">QJT</strain>
        <tissue evidence="8">Leaf</tissue>
    </source>
</reference>
<feature type="transmembrane region" description="Helical" evidence="6">
    <location>
        <begin position="325"/>
        <end position="347"/>
    </location>
</feature>
<evidence type="ECO:0000256" key="3">
    <source>
        <dbReference type="ARBA" id="ARBA00022692"/>
    </source>
</evidence>
<dbReference type="SUPFAM" id="SSF56112">
    <property type="entry name" value="Protein kinase-like (PK-like)"/>
    <property type="match status" value="1"/>
</dbReference>
<dbReference type="GO" id="GO:0015297">
    <property type="term" value="F:antiporter activity"/>
    <property type="evidence" value="ECO:0007669"/>
    <property type="project" value="InterPro"/>
</dbReference>
<dbReference type="Proteomes" id="UP001417504">
    <property type="component" value="Unassembled WGS sequence"/>
</dbReference>
<name>A0AAP0PSB0_9MAGN</name>
<evidence type="ECO:0000256" key="5">
    <source>
        <dbReference type="ARBA" id="ARBA00023136"/>
    </source>
</evidence>
<dbReference type="Pfam" id="PF00069">
    <property type="entry name" value="Pkinase"/>
    <property type="match status" value="1"/>
</dbReference>
<feature type="transmembrane region" description="Helical" evidence="6">
    <location>
        <begin position="620"/>
        <end position="643"/>
    </location>
</feature>
<comment type="similarity">
    <text evidence="2 6">Belongs to the multi antimicrobial extrusion (MATE) (TC 2.A.66.1) family.</text>
</comment>
<dbReference type="GO" id="GO:0016020">
    <property type="term" value="C:membrane"/>
    <property type="evidence" value="ECO:0007669"/>
    <property type="project" value="UniProtKB-SubCell"/>
</dbReference>
<comment type="subcellular location">
    <subcellularLocation>
        <location evidence="1">Membrane</location>
        <topology evidence="1">Multi-pass membrane protein</topology>
    </subcellularLocation>
</comment>
<feature type="domain" description="Protein kinase" evidence="7">
    <location>
        <begin position="65"/>
        <end position="266"/>
    </location>
</feature>
<dbReference type="InterPro" id="IPR045069">
    <property type="entry name" value="MATE_euk"/>
</dbReference>
<keyword evidence="4 6" id="KW-1133">Transmembrane helix</keyword>
<keyword evidence="9" id="KW-1185">Reference proteome</keyword>
<evidence type="ECO:0000256" key="6">
    <source>
        <dbReference type="RuleBase" id="RU004914"/>
    </source>
</evidence>
<protein>
    <recommendedName>
        <fullName evidence="6">Protein DETOXIFICATION</fullName>
    </recommendedName>
    <alternativeName>
        <fullName evidence="6">Multidrug and toxic compound extrusion protein</fullName>
    </alternativeName>
</protein>
<dbReference type="GO" id="GO:0042910">
    <property type="term" value="F:xenobiotic transmembrane transporter activity"/>
    <property type="evidence" value="ECO:0007669"/>
    <property type="project" value="InterPro"/>
</dbReference>
<dbReference type="InterPro" id="IPR011009">
    <property type="entry name" value="Kinase-like_dom_sf"/>
</dbReference>
<feature type="transmembrane region" description="Helical" evidence="6">
    <location>
        <begin position="368"/>
        <end position="388"/>
    </location>
</feature>
<dbReference type="AlphaFoldDB" id="A0AAP0PSB0"/>
<keyword evidence="5 6" id="KW-0472">Membrane</keyword>
<evidence type="ECO:0000256" key="2">
    <source>
        <dbReference type="ARBA" id="ARBA00010199"/>
    </source>
</evidence>
<evidence type="ECO:0000259" key="7">
    <source>
        <dbReference type="SMART" id="SM00220"/>
    </source>
</evidence>
<dbReference type="Gene3D" id="1.10.510.10">
    <property type="entry name" value="Transferase(Phosphotransferase) domain 1"/>
    <property type="match status" value="1"/>
</dbReference>
<evidence type="ECO:0000256" key="1">
    <source>
        <dbReference type="ARBA" id="ARBA00004141"/>
    </source>
</evidence>
<dbReference type="EMBL" id="JBBNAE010000001">
    <property type="protein sequence ID" value="KAK9152800.1"/>
    <property type="molecule type" value="Genomic_DNA"/>
</dbReference>
<keyword evidence="3 6" id="KW-0812">Transmembrane</keyword>
<evidence type="ECO:0000313" key="9">
    <source>
        <dbReference type="Proteomes" id="UP001417504"/>
    </source>
</evidence>
<feature type="transmembrane region" description="Helical" evidence="6">
    <location>
        <begin position="468"/>
        <end position="495"/>
    </location>
</feature>
<sequence>MKDDERKKKTRRENLDIRERKWWGTGGEGEPRQCRPQIRSNVLVTSAARVLGGTTPAHFLDLHRYKIIKEVGDGTFGSVWQAINKQISEVICLVATYVENLLLTKDLIKIADFGLAREISSQSPYTKCVSTCWYRAPEVLLQSSIYNFVVVPVKELSSNGLDAHQLNRVDKMHDNSTLDRLNPVKGAVLFSNIVRMREEKEEKEEKGEKKLYRKEKGVKEPDFVERDEEERRGEWKKVLMVDVEEVKVQVMFALPMIATNVSHFFITLISVMVAGHIGDLELASSNLANSWGTVTGFALMTGLSGALEPLCGQGYGAKLYKMLGVYLQASFISAFVVSIFISVLWFYTEPVLISLGQEPRTSEMAGMFLKYQIPGLFAYGFLQCILRFLQTQTIVMPLLICSVIPLVIHIGLAYLLVYRTPLGFKGAPISAAVSLWIAFILLALYVVYSERFKYTWEGLTMESFNQVIPYMKLAIPSALMVCLEYWAFEILVLLAGLMPNPERSTSLIAICVNTETVAYMTTYGFSAAVSTRVSNELGAGFVDSAKNAVLVTLKLSFILALAMVLLILLGNDIWARLFSESEIIIKDFESFNVLVAISIVFDSTQSVLSGVARGCGWQHLAAWSNLAAFYIFGIPLAVFLGFYMQMFTKAWSVVYSARLAFS</sequence>
<dbReference type="PANTHER" id="PTHR11206">
    <property type="entry name" value="MULTIDRUG RESISTANCE PROTEIN"/>
    <property type="match status" value="1"/>
</dbReference>
<dbReference type="CDD" id="cd13132">
    <property type="entry name" value="MATE_eukaryotic"/>
    <property type="match status" value="1"/>
</dbReference>
<feature type="transmembrane region" description="Helical" evidence="6">
    <location>
        <begin position="429"/>
        <end position="448"/>
    </location>
</feature>
<comment type="caution">
    <text evidence="6">Lacks conserved residue(s) required for the propagation of feature annotation.</text>
</comment>
<dbReference type="SMART" id="SM00220">
    <property type="entry name" value="S_TKc"/>
    <property type="match status" value="1"/>
</dbReference>
<feature type="transmembrane region" description="Helical" evidence="6">
    <location>
        <begin position="507"/>
        <end position="528"/>
    </location>
</feature>
<comment type="caution">
    <text evidence="8">The sequence shown here is derived from an EMBL/GenBank/DDBJ whole genome shotgun (WGS) entry which is preliminary data.</text>
</comment>
<accession>A0AAP0PSB0</accession>
<dbReference type="InterPro" id="IPR002528">
    <property type="entry name" value="MATE_fam"/>
</dbReference>
<dbReference type="GO" id="GO:1990961">
    <property type="term" value="P:xenobiotic detoxification by transmembrane export across the plasma membrane"/>
    <property type="evidence" value="ECO:0007669"/>
    <property type="project" value="InterPro"/>
</dbReference>
<feature type="transmembrane region" description="Helical" evidence="6">
    <location>
        <begin position="257"/>
        <end position="277"/>
    </location>
</feature>
<organism evidence="8 9">
    <name type="scientific">Stephania japonica</name>
    <dbReference type="NCBI Taxonomy" id="461633"/>
    <lineage>
        <taxon>Eukaryota</taxon>
        <taxon>Viridiplantae</taxon>
        <taxon>Streptophyta</taxon>
        <taxon>Embryophyta</taxon>
        <taxon>Tracheophyta</taxon>
        <taxon>Spermatophyta</taxon>
        <taxon>Magnoliopsida</taxon>
        <taxon>Ranunculales</taxon>
        <taxon>Menispermaceae</taxon>
        <taxon>Menispermoideae</taxon>
        <taxon>Cissampelideae</taxon>
        <taxon>Stephania</taxon>
    </lineage>
</organism>
<evidence type="ECO:0000256" key="4">
    <source>
        <dbReference type="ARBA" id="ARBA00022989"/>
    </source>
</evidence>
<dbReference type="NCBIfam" id="TIGR00797">
    <property type="entry name" value="matE"/>
    <property type="match status" value="1"/>
</dbReference>
<evidence type="ECO:0000313" key="8">
    <source>
        <dbReference type="EMBL" id="KAK9152800.1"/>
    </source>
</evidence>
<dbReference type="Pfam" id="PF01554">
    <property type="entry name" value="MatE"/>
    <property type="match status" value="2"/>
</dbReference>
<dbReference type="InterPro" id="IPR000719">
    <property type="entry name" value="Prot_kinase_dom"/>
</dbReference>